<evidence type="ECO:0000256" key="2">
    <source>
        <dbReference type="ARBA" id="ARBA00007456"/>
    </source>
</evidence>
<proteinExistence type="inferred from homology"/>
<evidence type="ECO:0000256" key="4">
    <source>
        <dbReference type="ARBA" id="ARBA00022525"/>
    </source>
</evidence>
<evidence type="ECO:0000256" key="5">
    <source>
        <dbReference type="ARBA" id="ARBA00022723"/>
    </source>
</evidence>
<evidence type="ECO:0000256" key="12">
    <source>
        <dbReference type="SAM" id="SignalP"/>
    </source>
</evidence>
<comment type="similarity">
    <text evidence="2">Belongs to the germin family.</text>
</comment>
<reference evidence="14" key="2">
    <citation type="submission" date="2021-03" db="UniProtKB">
        <authorList>
            <consortium name="EnsemblPlants"/>
        </authorList>
    </citation>
    <scope>IDENTIFICATION</scope>
</reference>
<evidence type="ECO:0000256" key="9">
    <source>
        <dbReference type="PIRSR" id="PIRSR601929-1"/>
    </source>
</evidence>
<evidence type="ECO:0000256" key="7">
    <source>
        <dbReference type="ARBA" id="ARBA00023157"/>
    </source>
</evidence>
<keyword evidence="7 11" id="KW-1015">Disulfide bond</keyword>
<keyword evidence="4" id="KW-0964">Secreted</keyword>
<dbReference type="CDD" id="cd02241">
    <property type="entry name" value="cupin_OxOx"/>
    <property type="match status" value="1"/>
</dbReference>
<keyword evidence="15" id="KW-1185">Reference proteome</keyword>
<dbReference type="SMART" id="SM00835">
    <property type="entry name" value="Cupin_1"/>
    <property type="match status" value="1"/>
</dbReference>
<organism evidence="14 15">
    <name type="scientific">Chenopodium quinoa</name>
    <name type="common">Quinoa</name>
    <dbReference type="NCBI Taxonomy" id="63459"/>
    <lineage>
        <taxon>Eukaryota</taxon>
        <taxon>Viridiplantae</taxon>
        <taxon>Streptophyta</taxon>
        <taxon>Embryophyta</taxon>
        <taxon>Tracheophyta</taxon>
        <taxon>Spermatophyta</taxon>
        <taxon>Magnoliopsida</taxon>
        <taxon>eudicotyledons</taxon>
        <taxon>Gunneridae</taxon>
        <taxon>Pentapetalae</taxon>
        <taxon>Caryophyllales</taxon>
        <taxon>Chenopodiaceae</taxon>
        <taxon>Chenopodioideae</taxon>
        <taxon>Atripliceae</taxon>
        <taxon>Chenopodium</taxon>
    </lineage>
</organism>
<feature type="signal peptide" evidence="12">
    <location>
        <begin position="1"/>
        <end position="18"/>
    </location>
</feature>
<comment type="subcellular location">
    <subcellularLocation>
        <location evidence="1">Secreted</location>
        <location evidence="1">Extracellular space</location>
        <location evidence="1">Apoplast</location>
    </subcellularLocation>
</comment>
<dbReference type="GO" id="GO:0030145">
    <property type="term" value="F:manganese ion binding"/>
    <property type="evidence" value="ECO:0007669"/>
    <property type="project" value="InterPro"/>
</dbReference>
<feature type="disulfide bond" evidence="11">
    <location>
        <begin position="25"/>
        <end position="40"/>
    </location>
</feature>
<feature type="binding site" evidence="10">
    <location>
        <position position="104"/>
    </location>
    <ligand>
        <name>Mn(2+)</name>
        <dbReference type="ChEBI" id="CHEBI:29035"/>
    </ligand>
</feature>
<dbReference type="Gramene" id="AUR62033474-RA">
    <property type="protein sequence ID" value="AUR62033474-RA:cds"/>
    <property type="gene ID" value="AUR62033474"/>
</dbReference>
<evidence type="ECO:0000256" key="3">
    <source>
        <dbReference type="ARBA" id="ARBA00022523"/>
    </source>
</evidence>
<keyword evidence="3" id="KW-0052">Apoplast</keyword>
<sequence>MNLPILFTFSLLVSISCADTVFDFCVGDLSLPSGPSGYACKDPAKVTVDDFVHSGLGVAGNTTNMFKFGASVAFSPQFPGLNGMGISMVRADLGVGGAVPIHTHRVAELLILVEGTVIAGFINTNNTAYYKTLHKGDIMIFPPQLLHFQVNVGSTPVVTYASFASDNPGVQSVDAVFTNDLPSKVVEKVTLLDHAQVKKLKKVFGCAGNSGLATAFFNDKNMSISTALIEVMEDSNQEVPSWLAEYVETLTPSSYGYGGGSSSCRSRNGKFGGRDYRGFNLASNGYSDYSNNYSDHVLSAGPFVDATSVAADPYNSQEYGIVPSGWD</sequence>
<dbReference type="Proteomes" id="UP000596660">
    <property type="component" value="Unplaced"/>
</dbReference>
<keyword evidence="6 12" id="KW-0732">Signal</keyword>
<keyword evidence="8 9" id="KW-0464">Manganese</keyword>
<evidence type="ECO:0000313" key="14">
    <source>
        <dbReference type="EnsemblPlants" id="AUR62033474-RA:cds"/>
    </source>
</evidence>
<protein>
    <recommendedName>
        <fullName evidence="13">Cupin type-1 domain-containing protein</fullName>
    </recommendedName>
</protein>
<evidence type="ECO:0000256" key="6">
    <source>
        <dbReference type="ARBA" id="ARBA00022729"/>
    </source>
</evidence>
<dbReference type="InterPro" id="IPR011051">
    <property type="entry name" value="RmlC_Cupin_sf"/>
</dbReference>
<feature type="domain" description="Cupin type-1" evidence="13">
    <location>
        <begin position="54"/>
        <end position="198"/>
    </location>
</feature>
<dbReference type="PRINTS" id="PR00325">
    <property type="entry name" value="GERMIN"/>
</dbReference>
<name>A0A803MQC3_CHEQI</name>
<dbReference type="InterPro" id="IPR001929">
    <property type="entry name" value="Germin"/>
</dbReference>
<dbReference type="Gene3D" id="2.60.120.10">
    <property type="entry name" value="Jelly Rolls"/>
    <property type="match status" value="1"/>
</dbReference>
<dbReference type="SUPFAM" id="SSF51182">
    <property type="entry name" value="RmlC-like cupins"/>
    <property type="match status" value="1"/>
</dbReference>
<dbReference type="Pfam" id="PF00190">
    <property type="entry name" value="Cupin_1"/>
    <property type="match status" value="1"/>
</dbReference>
<dbReference type="PANTHER" id="PTHR31238">
    <property type="entry name" value="GERMIN-LIKE PROTEIN SUBFAMILY 3 MEMBER 3"/>
    <property type="match status" value="1"/>
</dbReference>
<evidence type="ECO:0000256" key="10">
    <source>
        <dbReference type="PIRSR" id="PIRSR601929-2"/>
    </source>
</evidence>
<dbReference type="OMA" id="MHTHRTS"/>
<dbReference type="InterPro" id="IPR006045">
    <property type="entry name" value="Cupin_1"/>
</dbReference>
<dbReference type="FunFam" id="2.60.120.10:FF:000047">
    <property type="entry name" value="Auxin-binding protein ABP19a"/>
    <property type="match status" value="1"/>
</dbReference>
<keyword evidence="5 9" id="KW-0479">Metal-binding</keyword>
<feature type="binding site" evidence="9">
    <location>
        <position position="104"/>
    </location>
    <ligand>
        <name>oxalate</name>
        <dbReference type="ChEBI" id="CHEBI:30623"/>
    </ligand>
</feature>
<feature type="binding site" evidence="10">
    <location>
        <position position="102"/>
    </location>
    <ligand>
        <name>Mn(2+)</name>
        <dbReference type="ChEBI" id="CHEBI:29035"/>
    </ligand>
</feature>
<reference evidence="14" key="1">
    <citation type="journal article" date="2017" name="Nature">
        <title>The genome of Chenopodium quinoa.</title>
        <authorList>
            <person name="Jarvis D.E."/>
            <person name="Ho Y.S."/>
            <person name="Lightfoot D.J."/>
            <person name="Schmoeckel S.M."/>
            <person name="Li B."/>
            <person name="Borm T.J.A."/>
            <person name="Ohyanagi H."/>
            <person name="Mineta K."/>
            <person name="Michell C.T."/>
            <person name="Saber N."/>
            <person name="Kharbatia N.M."/>
            <person name="Rupper R.R."/>
            <person name="Sharp A.R."/>
            <person name="Dally N."/>
            <person name="Boughton B.A."/>
            <person name="Woo Y.H."/>
            <person name="Gao G."/>
            <person name="Schijlen E.G.W.M."/>
            <person name="Guo X."/>
            <person name="Momin A.A."/>
            <person name="Negrao S."/>
            <person name="Al-Babili S."/>
            <person name="Gehring C."/>
            <person name="Roessner U."/>
            <person name="Jung C."/>
            <person name="Murphy K."/>
            <person name="Arold S.T."/>
            <person name="Gojobori T."/>
            <person name="van der Linden C.G."/>
            <person name="van Loo E.N."/>
            <person name="Jellen E.N."/>
            <person name="Maughan P.J."/>
            <person name="Tester M."/>
        </authorList>
    </citation>
    <scope>NUCLEOTIDE SEQUENCE [LARGE SCALE GENOMIC DNA]</scope>
    <source>
        <strain evidence="14">cv. PI 614886</strain>
    </source>
</reference>
<feature type="binding site" evidence="10">
    <location>
        <position position="108"/>
    </location>
    <ligand>
        <name>Mn(2+)</name>
        <dbReference type="ChEBI" id="CHEBI:29035"/>
    </ligand>
</feature>
<feature type="binding site" evidence="10">
    <location>
        <position position="147"/>
    </location>
    <ligand>
        <name>Mn(2+)</name>
        <dbReference type="ChEBI" id="CHEBI:29035"/>
    </ligand>
</feature>
<evidence type="ECO:0000313" key="15">
    <source>
        <dbReference type="Proteomes" id="UP000596660"/>
    </source>
</evidence>
<evidence type="ECO:0000256" key="11">
    <source>
        <dbReference type="PIRSR" id="PIRSR601929-3"/>
    </source>
</evidence>
<dbReference type="GO" id="GO:0048046">
    <property type="term" value="C:apoplast"/>
    <property type="evidence" value="ECO:0007669"/>
    <property type="project" value="UniProtKB-SubCell"/>
</dbReference>
<feature type="binding site" evidence="9">
    <location>
        <position position="108"/>
    </location>
    <ligand>
        <name>oxalate</name>
        <dbReference type="ChEBI" id="CHEBI:30623"/>
    </ligand>
</feature>
<dbReference type="AlphaFoldDB" id="A0A803MQC3"/>
<feature type="chain" id="PRO_5031158269" description="Cupin type-1 domain-containing protein" evidence="12">
    <location>
        <begin position="19"/>
        <end position="327"/>
    </location>
</feature>
<evidence type="ECO:0000256" key="1">
    <source>
        <dbReference type="ARBA" id="ARBA00004271"/>
    </source>
</evidence>
<evidence type="ECO:0000259" key="13">
    <source>
        <dbReference type="SMART" id="SM00835"/>
    </source>
</evidence>
<dbReference type="InterPro" id="IPR014710">
    <property type="entry name" value="RmlC-like_jellyroll"/>
</dbReference>
<accession>A0A803MQC3</accession>
<evidence type="ECO:0000256" key="8">
    <source>
        <dbReference type="ARBA" id="ARBA00023211"/>
    </source>
</evidence>
<dbReference type="EnsemblPlants" id="AUR62033474-RA">
    <property type="protein sequence ID" value="AUR62033474-RA:cds"/>
    <property type="gene ID" value="AUR62033474"/>
</dbReference>